<evidence type="ECO:0000259" key="1">
    <source>
        <dbReference type="SMART" id="SM00256"/>
    </source>
</evidence>
<gene>
    <name evidence="2" type="ORF">CAEBREN_04407</name>
</gene>
<organism evidence="3">
    <name type="scientific">Caenorhabditis brenneri</name>
    <name type="common">Nematode worm</name>
    <dbReference type="NCBI Taxonomy" id="135651"/>
    <lineage>
        <taxon>Eukaryota</taxon>
        <taxon>Metazoa</taxon>
        <taxon>Ecdysozoa</taxon>
        <taxon>Nematoda</taxon>
        <taxon>Chromadorea</taxon>
        <taxon>Rhabditida</taxon>
        <taxon>Rhabditina</taxon>
        <taxon>Rhabditomorpha</taxon>
        <taxon>Rhabditoidea</taxon>
        <taxon>Rhabditidae</taxon>
        <taxon>Peloderinae</taxon>
        <taxon>Caenorhabditis</taxon>
    </lineage>
</organism>
<evidence type="ECO:0000313" key="2">
    <source>
        <dbReference type="EMBL" id="EGT50108.1"/>
    </source>
</evidence>
<feature type="domain" description="F-box" evidence="1">
    <location>
        <begin position="8"/>
        <end position="48"/>
    </location>
</feature>
<dbReference type="AlphaFoldDB" id="G0N1F8"/>
<dbReference type="InterPro" id="IPR001810">
    <property type="entry name" value="F-box_dom"/>
</dbReference>
<dbReference type="OrthoDB" id="10613236at2759"/>
<dbReference type="HOGENOM" id="CLU_030831_0_3_1"/>
<dbReference type="InterPro" id="IPR002900">
    <property type="entry name" value="DUF38/FTH_CAE_spp"/>
</dbReference>
<dbReference type="EMBL" id="GL379827">
    <property type="protein sequence ID" value="EGT50108.1"/>
    <property type="molecule type" value="Genomic_DNA"/>
</dbReference>
<evidence type="ECO:0000313" key="3">
    <source>
        <dbReference type="Proteomes" id="UP000008068"/>
    </source>
</evidence>
<dbReference type="Proteomes" id="UP000008068">
    <property type="component" value="Unassembled WGS sequence"/>
</dbReference>
<proteinExistence type="predicted"/>
<reference evidence="3" key="1">
    <citation type="submission" date="2011-07" db="EMBL/GenBank/DDBJ databases">
        <authorList>
            <consortium name="Caenorhabditis brenneri Sequencing and Analysis Consortium"/>
            <person name="Wilson R.K."/>
        </authorList>
    </citation>
    <scope>NUCLEOTIDE SEQUENCE [LARGE SCALE GENOMIC DNA]</scope>
    <source>
        <strain evidence="3">PB2801</strain>
    </source>
</reference>
<sequence length="354" mass="41529">MSSLLEMMPDVVMKKILKECGFVAIQRLRKTCHTLRNFIDDFPPDPLITEVSIGKDSERITLCFSFSKFFPGDFSYLIYQKVPYGTLLKDFPNGTFLKWDHQKVIKNMHPLHVFCQDFELLLRGQKSIIEFFKIGFEYYNSDNWEQYEDACGEELWEKLENILPEKPKLKVKNLELIIPDQEGIMAILPFLDEKSIESLKFIDAIGTQGERVLNIEKIIELPHWKSARALTIAEFSVSAPIQNFFHFENCSIYLESISIDDINLIKNNSQNSPNFIRFAVNFNLKINEHSLAVRDCEKFLFEKYGVPYIEDGRENTWFFKKDKETVLNLLITPYSIVFERIRKERVPEGCSIWE</sequence>
<keyword evidence="3" id="KW-1185">Reference proteome</keyword>
<protein>
    <recommendedName>
        <fullName evidence="1">F-box domain-containing protein</fullName>
    </recommendedName>
</protein>
<dbReference type="OMA" id="SERITLC"/>
<dbReference type="Pfam" id="PF01827">
    <property type="entry name" value="FTH"/>
    <property type="match status" value="1"/>
</dbReference>
<dbReference type="eggNOG" id="ENOG502TJBS">
    <property type="taxonomic scope" value="Eukaryota"/>
</dbReference>
<dbReference type="PANTHER" id="PTHR23014">
    <property type="entry name" value="F-BOX A PROTEIN"/>
    <property type="match status" value="1"/>
</dbReference>
<dbReference type="Pfam" id="PF00646">
    <property type="entry name" value="F-box"/>
    <property type="match status" value="1"/>
</dbReference>
<dbReference type="InParanoid" id="G0N1F8"/>
<name>G0N1F8_CAEBE</name>
<dbReference type="PANTHER" id="PTHR23014:SF1">
    <property type="entry name" value="DUF38 DOMAIN-CONTAINING PROTEIN-RELATED"/>
    <property type="match status" value="1"/>
</dbReference>
<dbReference type="SMART" id="SM00256">
    <property type="entry name" value="FBOX"/>
    <property type="match status" value="1"/>
</dbReference>
<accession>G0N1F8</accession>